<accession>A0A7T6YZX8</accession>
<feature type="domain" description="Methylated-DNA-[protein]-cysteine S-methyltransferase DNA binding" evidence="9">
    <location>
        <begin position="87"/>
        <end position="166"/>
    </location>
</feature>
<feature type="domain" description="Methylguanine DNA methyltransferase ribonuclease-like" evidence="10">
    <location>
        <begin position="5"/>
        <end position="82"/>
    </location>
</feature>
<evidence type="ECO:0000313" key="12">
    <source>
        <dbReference type="Proteomes" id="UP000595823"/>
    </source>
</evidence>
<evidence type="ECO:0000256" key="7">
    <source>
        <dbReference type="ARBA" id="ARBA00023204"/>
    </source>
</evidence>
<dbReference type="InterPro" id="IPR036388">
    <property type="entry name" value="WH-like_DNA-bd_sf"/>
</dbReference>
<evidence type="ECO:0000259" key="9">
    <source>
        <dbReference type="Pfam" id="PF01035"/>
    </source>
</evidence>
<dbReference type="InterPro" id="IPR036217">
    <property type="entry name" value="MethylDNA_cys_MeTrfase_DNAb"/>
</dbReference>
<evidence type="ECO:0000256" key="5">
    <source>
        <dbReference type="ARBA" id="ARBA00022679"/>
    </source>
</evidence>
<dbReference type="SUPFAM" id="SSF46767">
    <property type="entry name" value="Methylated DNA-protein cysteine methyltransferase, C-terminal domain"/>
    <property type="match status" value="1"/>
</dbReference>
<comment type="catalytic activity">
    <reaction evidence="1">
        <text>a 4-O-methyl-thymidine in DNA + L-cysteinyl-[protein] = a thymidine in DNA + S-methyl-L-cysteinyl-[protein]</text>
        <dbReference type="Rhea" id="RHEA:53428"/>
        <dbReference type="Rhea" id="RHEA-COMP:10131"/>
        <dbReference type="Rhea" id="RHEA-COMP:10132"/>
        <dbReference type="Rhea" id="RHEA-COMP:13555"/>
        <dbReference type="Rhea" id="RHEA-COMP:13556"/>
        <dbReference type="ChEBI" id="CHEBI:29950"/>
        <dbReference type="ChEBI" id="CHEBI:82612"/>
        <dbReference type="ChEBI" id="CHEBI:137386"/>
        <dbReference type="ChEBI" id="CHEBI:137387"/>
        <dbReference type="EC" id="2.1.1.63"/>
    </reaction>
</comment>
<sequence>MSDRIYWSSVKYGSWRFYLAATEKGLCYISSPNRSFEELEAWANRAFGEYHLVEDASVLYPYVKELEEYFHGQRQAFSFTVDMHGTAFQCDVWETLNCIGFGETLSYSQVAGRMGKPKAVRAVASAIGANPVLIVTPCHRVIGKDGSLAGYRGGFEMKQFLLEMERHAK</sequence>
<dbReference type="GO" id="GO:0003908">
    <property type="term" value="F:methylated-DNA-[protein]-cysteine S-methyltransferase activity"/>
    <property type="evidence" value="ECO:0007669"/>
    <property type="project" value="UniProtKB-EC"/>
</dbReference>
<keyword evidence="7" id="KW-0234">DNA repair</keyword>
<dbReference type="InterPro" id="IPR008332">
    <property type="entry name" value="MethylG_MeTrfase_N"/>
</dbReference>
<dbReference type="KEGG" id="scia:HUG15_01535"/>
<dbReference type="EMBL" id="CP054705">
    <property type="protein sequence ID" value="QQK74415.1"/>
    <property type="molecule type" value="Genomic_DNA"/>
</dbReference>
<protein>
    <recommendedName>
        <fullName evidence="3">methylated-DNA--[protein]-cysteine S-methyltransferase</fullName>
        <ecNumber evidence="3">2.1.1.63</ecNumber>
    </recommendedName>
</protein>
<dbReference type="PANTHER" id="PTHR10815">
    <property type="entry name" value="METHYLATED-DNA--PROTEIN-CYSTEINE METHYLTRANSFERASE"/>
    <property type="match status" value="1"/>
</dbReference>
<organism evidence="11 12">
    <name type="scientific">Salicibibacter cibarius</name>
    <dbReference type="NCBI Taxonomy" id="2743000"/>
    <lineage>
        <taxon>Bacteria</taxon>
        <taxon>Bacillati</taxon>
        <taxon>Bacillota</taxon>
        <taxon>Bacilli</taxon>
        <taxon>Bacillales</taxon>
        <taxon>Bacillaceae</taxon>
        <taxon>Salicibibacter</taxon>
    </lineage>
</organism>
<keyword evidence="6" id="KW-0227">DNA damage</keyword>
<dbReference type="InterPro" id="IPR014048">
    <property type="entry name" value="MethylDNA_cys_MeTrfase_DNA-bd"/>
</dbReference>
<keyword evidence="5 11" id="KW-0808">Transferase</keyword>
<evidence type="ECO:0000256" key="3">
    <source>
        <dbReference type="ARBA" id="ARBA00011918"/>
    </source>
</evidence>
<dbReference type="Gene3D" id="3.30.160.70">
    <property type="entry name" value="Methylated DNA-protein cysteine methyltransferase domain"/>
    <property type="match status" value="1"/>
</dbReference>
<proteinExistence type="inferred from homology"/>
<evidence type="ECO:0000259" key="10">
    <source>
        <dbReference type="Pfam" id="PF02870"/>
    </source>
</evidence>
<comment type="catalytic activity">
    <reaction evidence="8">
        <text>a 6-O-methyl-2'-deoxyguanosine in DNA + L-cysteinyl-[protein] = S-methyl-L-cysteinyl-[protein] + a 2'-deoxyguanosine in DNA</text>
        <dbReference type="Rhea" id="RHEA:24000"/>
        <dbReference type="Rhea" id="RHEA-COMP:10131"/>
        <dbReference type="Rhea" id="RHEA-COMP:10132"/>
        <dbReference type="Rhea" id="RHEA-COMP:11367"/>
        <dbReference type="Rhea" id="RHEA-COMP:11368"/>
        <dbReference type="ChEBI" id="CHEBI:29950"/>
        <dbReference type="ChEBI" id="CHEBI:82612"/>
        <dbReference type="ChEBI" id="CHEBI:85445"/>
        <dbReference type="ChEBI" id="CHEBI:85448"/>
        <dbReference type="EC" id="2.1.1.63"/>
    </reaction>
</comment>
<evidence type="ECO:0000256" key="4">
    <source>
        <dbReference type="ARBA" id="ARBA00022603"/>
    </source>
</evidence>
<dbReference type="Proteomes" id="UP000595823">
    <property type="component" value="Chromosome"/>
</dbReference>
<dbReference type="Pfam" id="PF01035">
    <property type="entry name" value="DNA_binding_1"/>
    <property type="match status" value="1"/>
</dbReference>
<dbReference type="GO" id="GO:0032259">
    <property type="term" value="P:methylation"/>
    <property type="evidence" value="ECO:0007669"/>
    <property type="project" value="UniProtKB-KW"/>
</dbReference>
<evidence type="ECO:0000256" key="1">
    <source>
        <dbReference type="ARBA" id="ARBA00001286"/>
    </source>
</evidence>
<keyword evidence="12" id="KW-1185">Reference proteome</keyword>
<gene>
    <name evidence="11" type="ORF">HUG15_01535</name>
</gene>
<reference evidence="11 12" key="1">
    <citation type="submission" date="2020-06" db="EMBL/GenBank/DDBJ databases">
        <title>Genomic analysis of Salicibibacter sp. NKC5-3.</title>
        <authorList>
            <person name="Oh Y.J."/>
        </authorList>
    </citation>
    <scope>NUCLEOTIDE SEQUENCE [LARGE SCALE GENOMIC DNA]</scope>
    <source>
        <strain evidence="11 12">NKC5-3</strain>
    </source>
</reference>
<dbReference type="FunFam" id="1.10.10.10:FF:000214">
    <property type="entry name" value="Methylated-DNA--protein-cysteine methyltransferase"/>
    <property type="match status" value="1"/>
</dbReference>
<dbReference type="SUPFAM" id="SSF53155">
    <property type="entry name" value="Methylated DNA-protein cysteine methyltransferase domain"/>
    <property type="match status" value="1"/>
</dbReference>
<dbReference type="PANTHER" id="PTHR10815:SF12">
    <property type="entry name" value="METHYLATED-DNA--PROTEIN-CYSTEINE METHYLTRANSFERASE, INDUCIBLE"/>
    <property type="match status" value="1"/>
</dbReference>
<keyword evidence="4 11" id="KW-0489">Methyltransferase</keyword>
<dbReference type="Pfam" id="PF02870">
    <property type="entry name" value="Methyltransf_1N"/>
    <property type="match status" value="1"/>
</dbReference>
<name>A0A7T6YZX8_9BACI</name>
<dbReference type="GO" id="GO:0006281">
    <property type="term" value="P:DNA repair"/>
    <property type="evidence" value="ECO:0007669"/>
    <property type="project" value="UniProtKB-KW"/>
</dbReference>
<evidence type="ECO:0000313" key="11">
    <source>
        <dbReference type="EMBL" id="QQK74415.1"/>
    </source>
</evidence>
<dbReference type="RefSeq" id="WP_200126585.1">
    <property type="nucleotide sequence ID" value="NZ_CP054705.1"/>
</dbReference>
<evidence type="ECO:0000256" key="6">
    <source>
        <dbReference type="ARBA" id="ARBA00022763"/>
    </source>
</evidence>
<dbReference type="CDD" id="cd06445">
    <property type="entry name" value="ATase"/>
    <property type="match status" value="1"/>
</dbReference>
<comment type="similarity">
    <text evidence="2">Belongs to the MGMT family.</text>
</comment>
<evidence type="ECO:0000256" key="8">
    <source>
        <dbReference type="ARBA" id="ARBA00049348"/>
    </source>
</evidence>
<dbReference type="AlphaFoldDB" id="A0A7T6YZX8"/>
<evidence type="ECO:0000256" key="2">
    <source>
        <dbReference type="ARBA" id="ARBA00008711"/>
    </source>
</evidence>
<dbReference type="InterPro" id="IPR036631">
    <property type="entry name" value="MGMT_N_sf"/>
</dbReference>
<dbReference type="EC" id="2.1.1.63" evidence="3"/>
<dbReference type="NCBIfam" id="TIGR00589">
    <property type="entry name" value="ogt"/>
    <property type="match status" value="1"/>
</dbReference>
<dbReference type="Gene3D" id="1.10.10.10">
    <property type="entry name" value="Winged helix-like DNA-binding domain superfamily/Winged helix DNA-binding domain"/>
    <property type="match status" value="1"/>
</dbReference>